<reference evidence="8" key="1">
    <citation type="submission" date="2021-06" db="EMBL/GenBank/DDBJ databases">
        <authorList>
            <person name="Kallberg Y."/>
            <person name="Tangrot J."/>
            <person name="Rosling A."/>
        </authorList>
    </citation>
    <scope>NUCLEOTIDE SEQUENCE</scope>
    <source>
        <strain evidence="8">IN212</strain>
    </source>
</reference>
<dbReference type="AlphaFoldDB" id="A0A9N9CAU8"/>
<dbReference type="PANTHER" id="PTHR24269">
    <property type="entry name" value="KREMEN PROTEIN"/>
    <property type="match status" value="1"/>
</dbReference>
<dbReference type="OrthoDB" id="2384258at2759"/>
<dbReference type="PANTHER" id="PTHR24269:SF16">
    <property type="entry name" value="PROTEIN SLG1"/>
    <property type="match status" value="1"/>
</dbReference>
<proteinExistence type="predicted"/>
<feature type="domain" description="WSC" evidence="7">
    <location>
        <begin position="65"/>
        <end position="170"/>
    </location>
</feature>
<comment type="caution">
    <text evidence="8">The sequence shown here is derived from an EMBL/GenBank/DDBJ whole genome shotgun (WGS) entry which is preliminary data.</text>
</comment>
<feature type="non-terminal residue" evidence="8">
    <location>
        <position position="183"/>
    </location>
</feature>
<dbReference type="InterPro" id="IPR002889">
    <property type="entry name" value="WSC_carb-bd"/>
</dbReference>
<evidence type="ECO:0000256" key="4">
    <source>
        <dbReference type="ARBA" id="ARBA00022989"/>
    </source>
</evidence>
<dbReference type="SMART" id="SM00321">
    <property type="entry name" value="WSC"/>
    <property type="match status" value="1"/>
</dbReference>
<keyword evidence="4" id="KW-1133">Transmembrane helix</keyword>
<gene>
    <name evidence="8" type="ORF">RFULGI_LOCUS6394</name>
</gene>
<dbReference type="Proteomes" id="UP000789396">
    <property type="component" value="Unassembled WGS sequence"/>
</dbReference>
<dbReference type="EMBL" id="CAJVPZ010008188">
    <property type="protein sequence ID" value="CAG8595317.1"/>
    <property type="molecule type" value="Genomic_DNA"/>
</dbReference>
<sequence length="183" mass="20311">MDPGLCTIHCADYLFKYAALTGGNKCRCGNDNGLDSYIKLTNDKVPNIDISQKLEIINDLYLNKDIRYKGCYKESPYCNKRFLNGTSEEASGMTIEKCLKFCGENKYKYAGLEKVFKSFDYHTQVGSQCFCDNDYRSLTRLSIEECSSSCEGNNSQICGGPLALSIYNASDFIVNSPPPGGPS</sequence>
<evidence type="ECO:0000256" key="1">
    <source>
        <dbReference type="ARBA" id="ARBA00004167"/>
    </source>
</evidence>
<dbReference type="InterPro" id="IPR051836">
    <property type="entry name" value="Kremen_rcpt"/>
</dbReference>
<keyword evidence="6" id="KW-0325">Glycoprotein</keyword>
<dbReference type="Pfam" id="PF01822">
    <property type="entry name" value="WSC"/>
    <property type="match status" value="1"/>
</dbReference>
<evidence type="ECO:0000259" key="7">
    <source>
        <dbReference type="PROSITE" id="PS51212"/>
    </source>
</evidence>
<keyword evidence="2" id="KW-0812">Transmembrane</keyword>
<comment type="subcellular location">
    <subcellularLocation>
        <location evidence="1">Membrane</location>
        <topology evidence="1">Single-pass membrane protein</topology>
    </subcellularLocation>
</comment>
<dbReference type="GO" id="GO:0005886">
    <property type="term" value="C:plasma membrane"/>
    <property type="evidence" value="ECO:0007669"/>
    <property type="project" value="TreeGrafter"/>
</dbReference>
<evidence type="ECO:0000256" key="5">
    <source>
        <dbReference type="ARBA" id="ARBA00023136"/>
    </source>
</evidence>
<evidence type="ECO:0000313" key="8">
    <source>
        <dbReference type="EMBL" id="CAG8595317.1"/>
    </source>
</evidence>
<name>A0A9N9CAU8_9GLOM</name>
<evidence type="ECO:0000256" key="6">
    <source>
        <dbReference type="ARBA" id="ARBA00023180"/>
    </source>
</evidence>
<keyword evidence="3" id="KW-0732">Signal</keyword>
<evidence type="ECO:0000256" key="2">
    <source>
        <dbReference type="ARBA" id="ARBA00022692"/>
    </source>
</evidence>
<evidence type="ECO:0000256" key="3">
    <source>
        <dbReference type="ARBA" id="ARBA00022729"/>
    </source>
</evidence>
<accession>A0A9N9CAU8</accession>
<dbReference type="PROSITE" id="PS51212">
    <property type="entry name" value="WSC"/>
    <property type="match status" value="1"/>
</dbReference>
<evidence type="ECO:0000313" key="9">
    <source>
        <dbReference type="Proteomes" id="UP000789396"/>
    </source>
</evidence>
<keyword evidence="9" id="KW-1185">Reference proteome</keyword>
<organism evidence="8 9">
    <name type="scientific">Racocetra fulgida</name>
    <dbReference type="NCBI Taxonomy" id="60492"/>
    <lineage>
        <taxon>Eukaryota</taxon>
        <taxon>Fungi</taxon>
        <taxon>Fungi incertae sedis</taxon>
        <taxon>Mucoromycota</taxon>
        <taxon>Glomeromycotina</taxon>
        <taxon>Glomeromycetes</taxon>
        <taxon>Diversisporales</taxon>
        <taxon>Gigasporaceae</taxon>
        <taxon>Racocetra</taxon>
    </lineage>
</organism>
<protein>
    <submittedName>
        <fullName evidence="8">14611_t:CDS:1</fullName>
    </submittedName>
</protein>
<keyword evidence="5" id="KW-0472">Membrane</keyword>